<evidence type="ECO:0000313" key="2">
    <source>
        <dbReference type="EMBL" id="QDR81164.1"/>
    </source>
</evidence>
<evidence type="ECO:0000313" key="3">
    <source>
        <dbReference type="Proteomes" id="UP000320776"/>
    </source>
</evidence>
<dbReference type="AlphaFoldDB" id="A0A517DUX8"/>
<proteinExistence type="predicted"/>
<sequence>MTQEEYAAILKLAIANEADAYEFYKGVSERAADTVIQKMFSQLAAEEQGHQKLLAGFLAGNCTSLHFHESADYKISETVDKPKLSLSMKPADAIALAMKNEEEAMNMYADFANASADPGQKKIFQELSAMEKNHKTKLEEYYVNIAYAEVW</sequence>
<dbReference type="PANTHER" id="PTHR33531:SF10">
    <property type="entry name" value="BLR7895 PROTEIN"/>
    <property type="match status" value="1"/>
</dbReference>
<evidence type="ECO:0000259" key="1">
    <source>
        <dbReference type="Pfam" id="PF02915"/>
    </source>
</evidence>
<dbReference type="SUPFAM" id="SSF47240">
    <property type="entry name" value="Ferritin-like"/>
    <property type="match status" value="1"/>
</dbReference>
<dbReference type="EMBL" id="CP036259">
    <property type="protein sequence ID" value="QDR81164.1"/>
    <property type="molecule type" value="Genomic_DNA"/>
</dbReference>
<dbReference type="PANTHER" id="PTHR33531">
    <property type="entry name" value="RUBRERYTHRIN SUBFAMILY"/>
    <property type="match status" value="1"/>
</dbReference>
<protein>
    <submittedName>
        <fullName evidence="2">Rubrerythrin</fullName>
    </submittedName>
</protein>
<dbReference type="InterPro" id="IPR003251">
    <property type="entry name" value="Rr_diiron-bd_dom"/>
</dbReference>
<dbReference type="InterPro" id="IPR012347">
    <property type="entry name" value="Ferritin-like"/>
</dbReference>
<dbReference type="OrthoDB" id="1701709at2"/>
<dbReference type="Gene3D" id="1.20.1260.10">
    <property type="match status" value="1"/>
</dbReference>
<dbReference type="RefSeq" id="WP_144350694.1">
    <property type="nucleotide sequence ID" value="NZ_CP036259.1"/>
</dbReference>
<organism evidence="2 3">
    <name type="scientific">Sporomusa termitida</name>
    <dbReference type="NCBI Taxonomy" id="2377"/>
    <lineage>
        <taxon>Bacteria</taxon>
        <taxon>Bacillati</taxon>
        <taxon>Bacillota</taxon>
        <taxon>Negativicutes</taxon>
        <taxon>Selenomonadales</taxon>
        <taxon>Sporomusaceae</taxon>
        <taxon>Sporomusa</taxon>
    </lineage>
</organism>
<dbReference type="GO" id="GO:0016491">
    <property type="term" value="F:oxidoreductase activity"/>
    <property type="evidence" value="ECO:0007669"/>
    <property type="project" value="InterPro"/>
</dbReference>
<gene>
    <name evidence="2" type="ORF">SPTER_25370</name>
</gene>
<dbReference type="GO" id="GO:0046872">
    <property type="term" value="F:metal ion binding"/>
    <property type="evidence" value="ECO:0007669"/>
    <property type="project" value="InterPro"/>
</dbReference>
<dbReference type="KEGG" id="sted:SPTER_25370"/>
<reference evidence="2 3" key="1">
    <citation type="submission" date="2019-02" db="EMBL/GenBank/DDBJ databases">
        <title>Closed genome of Sporomusa termitida DSM 4440.</title>
        <authorList>
            <person name="Poehlein A."/>
            <person name="Daniel R."/>
        </authorList>
    </citation>
    <scope>NUCLEOTIDE SEQUENCE [LARGE SCALE GENOMIC DNA]</scope>
    <source>
        <strain evidence="2 3">DSM 4440</strain>
    </source>
</reference>
<dbReference type="InterPro" id="IPR009078">
    <property type="entry name" value="Ferritin-like_SF"/>
</dbReference>
<dbReference type="Proteomes" id="UP000320776">
    <property type="component" value="Chromosome"/>
</dbReference>
<dbReference type="Pfam" id="PF02915">
    <property type="entry name" value="Rubrerythrin"/>
    <property type="match status" value="1"/>
</dbReference>
<accession>A0A517DUX8</accession>
<name>A0A517DUX8_9FIRM</name>
<keyword evidence="3" id="KW-1185">Reference proteome</keyword>
<feature type="domain" description="Rubrerythrin diiron-binding" evidence="1">
    <location>
        <begin position="9"/>
        <end position="140"/>
    </location>
</feature>
<dbReference type="CDD" id="cd01045">
    <property type="entry name" value="Ferritin_like_AB"/>
    <property type="match status" value="1"/>
</dbReference>